<sequence>MARGQLPPGCKGHRLIVLVGMLASVVPSSVKKAWKKVCWRRCAAPMKRAFKGSSNRLSKFSGAVFRTDGVNIRFADFNSAGTGYSKWPDAAMVSHSVPVALKAVGELKVGIRHRLMSRCECVTKTRQAQNKVDEPPVESILGSPAGHVDGPAAETIFNTPAGPANAPGVDPVPETPPGPVTHWNFGDGDISMILFAPAPGILDEKLKQLFSLALAFI</sequence>
<gene>
    <name evidence="2" type="ORF">PENNAL_c0011G09177</name>
</gene>
<reference evidence="3" key="1">
    <citation type="journal article" date="2017" name="Nat. Microbiol.">
        <title>Global analysis of biosynthetic gene clusters reveals vast potential of secondary metabolite production in Penicillium species.</title>
        <authorList>
            <person name="Nielsen J.C."/>
            <person name="Grijseels S."/>
            <person name="Prigent S."/>
            <person name="Ji B."/>
            <person name="Dainat J."/>
            <person name="Nielsen K.F."/>
            <person name="Frisvad J.C."/>
            <person name="Workman M."/>
            <person name="Nielsen J."/>
        </authorList>
    </citation>
    <scope>NUCLEOTIDE SEQUENCE [LARGE SCALE GENOMIC DNA]</scope>
    <source>
        <strain evidence="3">IBT 13039</strain>
    </source>
</reference>
<evidence type="ECO:0000313" key="2">
    <source>
        <dbReference type="EMBL" id="OQE90666.1"/>
    </source>
</evidence>
<organism evidence="2 3">
    <name type="scientific">Penicillium nalgiovense</name>
    <dbReference type="NCBI Taxonomy" id="60175"/>
    <lineage>
        <taxon>Eukaryota</taxon>
        <taxon>Fungi</taxon>
        <taxon>Dikarya</taxon>
        <taxon>Ascomycota</taxon>
        <taxon>Pezizomycotina</taxon>
        <taxon>Eurotiomycetes</taxon>
        <taxon>Eurotiomycetidae</taxon>
        <taxon>Eurotiales</taxon>
        <taxon>Aspergillaceae</taxon>
        <taxon>Penicillium</taxon>
    </lineage>
</organism>
<keyword evidence="1" id="KW-0732">Signal</keyword>
<evidence type="ECO:0000256" key="1">
    <source>
        <dbReference type="SAM" id="SignalP"/>
    </source>
</evidence>
<feature type="signal peptide" evidence="1">
    <location>
        <begin position="1"/>
        <end position="27"/>
    </location>
</feature>
<feature type="chain" id="PRO_5012347826" evidence="1">
    <location>
        <begin position="28"/>
        <end position="217"/>
    </location>
</feature>
<dbReference type="Proteomes" id="UP000191691">
    <property type="component" value="Unassembled WGS sequence"/>
</dbReference>
<name>A0A1V6YTB6_PENNA</name>
<dbReference type="AlphaFoldDB" id="A0A1V6YTB6"/>
<comment type="caution">
    <text evidence="2">The sequence shown here is derived from an EMBL/GenBank/DDBJ whole genome shotgun (WGS) entry which is preliminary data.</text>
</comment>
<dbReference type="EMBL" id="MOOB01000011">
    <property type="protein sequence ID" value="OQE90666.1"/>
    <property type="molecule type" value="Genomic_DNA"/>
</dbReference>
<protein>
    <submittedName>
        <fullName evidence="2">Uncharacterized protein</fullName>
    </submittedName>
</protein>
<evidence type="ECO:0000313" key="3">
    <source>
        <dbReference type="Proteomes" id="UP000191691"/>
    </source>
</evidence>
<accession>A0A1V6YTB6</accession>
<proteinExistence type="predicted"/>
<keyword evidence="3" id="KW-1185">Reference proteome</keyword>